<proteinExistence type="inferred from homology"/>
<evidence type="ECO:0000313" key="10">
    <source>
        <dbReference type="EMBL" id="CUR59405.1"/>
    </source>
</evidence>
<dbReference type="PROSITE" id="PS50850">
    <property type="entry name" value="MFS"/>
    <property type="match status" value="1"/>
</dbReference>
<dbReference type="AlphaFoldDB" id="A0A2P2CBN3"/>
<evidence type="ECO:0000256" key="7">
    <source>
        <dbReference type="ARBA" id="ARBA00023136"/>
    </source>
</evidence>
<evidence type="ECO:0000256" key="6">
    <source>
        <dbReference type="ARBA" id="ARBA00022989"/>
    </source>
</evidence>
<dbReference type="EMBL" id="CZKA01000056">
    <property type="protein sequence ID" value="CUR59405.1"/>
    <property type="molecule type" value="Genomic_DNA"/>
</dbReference>
<feature type="transmembrane region" description="Helical" evidence="8">
    <location>
        <begin position="298"/>
        <end position="316"/>
    </location>
</feature>
<keyword evidence="7 8" id="KW-0472">Membrane</keyword>
<gene>
    <name evidence="10" type="ORF">NOCA260022</name>
</gene>
<keyword evidence="6 8" id="KW-1133">Transmembrane helix</keyword>
<evidence type="ECO:0000256" key="8">
    <source>
        <dbReference type="SAM" id="Phobius"/>
    </source>
</evidence>
<keyword evidence="4" id="KW-1003">Cell membrane</keyword>
<sequence length="410" mass="41337">MLDRSVPPTSGRCLTSSVPTKPSPITWPLLLVLAALAALAPVATDLYLPGFPAMADDLGADASAVQLTLTSFLVGLAFGQLVMGPLSDRYGRRRPLLASAAVCVVAGVVCATAPSLGVLVVARLVQGFAGAGGMVIGRAVISDLVTGRAAAKAFTLMLTVGGVAPVLAPLVGGLLAGPVGWRGMLWTVAGLCAAMLVGVLVMIPETRPPEVRAAASTSSRAALRTLVSSRGYWGPVAVFGLSFAVMMAYISASPFVYQSVVGLSEIGYGLAFGVNAAGLIAAGSVTSRLVDRIEPRRLVRAAITVQLLATLAFVLLTQVGAPAWTFPVAIFVAVTSNGAIMGNAAALAMSQVRPIAGTGSAVLGFTQFALGAVVSPLVGLGSADSAVVPALVMAGASGLGFTVSRVSLRR</sequence>
<comment type="subcellular location">
    <subcellularLocation>
        <location evidence="1">Cell membrane</location>
        <topology evidence="1">Multi-pass membrane protein</topology>
    </subcellularLocation>
</comment>
<feature type="transmembrane region" description="Helical" evidence="8">
    <location>
        <begin position="183"/>
        <end position="203"/>
    </location>
</feature>
<accession>A0A2P2CBN3</accession>
<dbReference type="InterPro" id="IPR020846">
    <property type="entry name" value="MFS_dom"/>
</dbReference>
<keyword evidence="3" id="KW-0813">Transport</keyword>
<feature type="domain" description="Major facilitator superfamily (MFS) profile" evidence="9">
    <location>
        <begin position="29"/>
        <end position="410"/>
    </location>
</feature>
<dbReference type="CDD" id="cd17320">
    <property type="entry name" value="MFS_MdfA_MDR_like"/>
    <property type="match status" value="1"/>
</dbReference>
<feature type="transmembrane region" description="Helical" evidence="8">
    <location>
        <begin position="25"/>
        <end position="44"/>
    </location>
</feature>
<dbReference type="NCBIfam" id="TIGR00710">
    <property type="entry name" value="efflux_Bcr_CflA"/>
    <property type="match status" value="1"/>
</dbReference>
<name>A0A2P2CBN3_9ZZZZ</name>
<feature type="transmembrane region" description="Helical" evidence="8">
    <location>
        <begin position="386"/>
        <end position="408"/>
    </location>
</feature>
<dbReference type="Pfam" id="PF07690">
    <property type="entry name" value="MFS_1"/>
    <property type="match status" value="1"/>
</dbReference>
<evidence type="ECO:0000256" key="3">
    <source>
        <dbReference type="ARBA" id="ARBA00022448"/>
    </source>
</evidence>
<dbReference type="PANTHER" id="PTHR23502:SF132">
    <property type="entry name" value="POLYAMINE TRANSPORTER 2-RELATED"/>
    <property type="match status" value="1"/>
</dbReference>
<dbReference type="PRINTS" id="PR01035">
    <property type="entry name" value="TCRTETA"/>
</dbReference>
<feature type="transmembrane region" description="Helical" evidence="8">
    <location>
        <begin position="232"/>
        <end position="251"/>
    </location>
</feature>
<dbReference type="PANTHER" id="PTHR23502">
    <property type="entry name" value="MAJOR FACILITATOR SUPERFAMILY"/>
    <property type="match status" value="1"/>
</dbReference>
<feature type="transmembrane region" description="Helical" evidence="8">
    <location>
        <begin position="266"/>
        <end position="286"/>
    </location>
</feature>
<evidence type="ECO:0000256" key="1">
    <source>
        <dbReference type="ARBA" id="ARBA00004651"/>
    </source>
</evidence>
<protein>
    <submittedName>
        <fullName evidence="10">Drug resistance transporter, Bcr/CflA subfamily</fullName>
    </submittedName>
</protein>
<feature type="transmembrane region" description="Helical" evidence="8">
    <location>
        <begin position="120"/>
        <end position="141"/>
    </location>
</feature>
<dbReference type="InterPro" id="IPR011701">
    <property type="entry name" value="MFS"/>
</dbReference>
<dbReference type="InterPro" id="IPR036259">
    <property type="entry name" value="MFS_trans_sf"/>
</dbReference>
<feature type="transmembrane region" description="Helical" evidence="8">
    <location>
        <begin position="328"/>
        <end position="349"/>
    </location>
</feature>
<evidence type="ECO:0000256" key="5">
    <source>
        <dbReference type="ARBA" id="ARBA00022692"/>
    </source>
</evidence>
<evidence type="ECO:0000256" key="2">
    <source>
        <dbReference type="ARBA" id="ARBA00006236"/>
    </source>
</evidence>
<organism evidence="10">
    <name type="scientific">metagenome</name>
    <dbReference type="NCBI Taxonomy" id="256318"/>
    <lineage>
        <taxon>unclassified sequences</taxon>
        <taxon>metagenomes</taxon>
    </lineage>
</organism>
<keyword evidence="5 8" id="KW-0812">Transmembrane</keyword>
<feature type="transmembrane region" description="Helical" evidence="8">
    <location>
        <begin position="95"/>
        <end position="114"/>
    </location>
</feature>
<comment type="similarity">
    <text evidence="2">Belongs to the major facilitator superfamily. Bcr/CmlA family.</text>
</comment>
<evidence type="ECO:0000256" key="4">
    <source>
        <dbReference type="ARBA" id="ARBA00022475"/>
    </source>
</evidence>
<dbReference type="GO" id="GO:0005886">
    <property type="term" value="C:plasma membrane"/>
    <property type="evidence" value="ECO:0007669"/>
    <property type="project" value="UniProtKB-SubCell"/>
</dbReference>
<dbReference type="Gene3D" id="1.20.1720.10">
    <property type="entry name" value="Multidrug resistance protein D"/>
    <property type="match status" value="1"/>
</dbReference>
<reference evidence="10" key="1">
    <citation type="submission" date="2015-08" db="EMBL/GenBank/DDBJ databases">
        <authorList>
            <person name="Babu N.S."/>
            <person name="Beckwith C.J."/>
            <person name="Beseler K.G."/>
            <person name="Brison A."/>
            <person name="Carone J.V."/>
            <person name="Caskin T.P."/>
            <person name="Diamond M."/>
            <person name="Durham M.E."/>
            <person name="Foxe J.M."/>
            <person name="Go M."/>
            <person name="Henderson B.A."/>
            <person name="Jones I.B."/>
            <person name="McGettigan J.A."/>
            <person name="Micheletti S.J."/>
            <person name="Nasrallah M.E."/>
            <person name="Ortiz D."/>
            <person name="Piller C.R."/>
            <person name="Privatt S.R."/>
            <person name="Schneider S.L."/>
            <person name="Sharp S."/>
            <person name="Smith T.C."/>
            <person name="Stanton J.D."/>
            <person name="Ullery H.E."/>
            <person name="Wilson R.J."/>
            <person name="Serrano M.G."/>
            <person name="Buck G."/>
            <person name="Lee V."/>
            <person name="Wang Y."/>
            <person name="Carvalho R."/>
            <person name="Voegtly L."/>
            <person name="Shi R."/>
            <person name="Duckworth R."/>
            <person name="Johnson A."/>
            <person name="Loviza R."/>
            <person name="Walstead R."/>
            <person name="Shah Z."/>
            <person name="Kiflezghi M."/>
            <person name="Wade K."/>
            <person name="Ball S.L."/>
            <person name="Bradley K.W."/>
            <person name="Asai D.J."/>
            <person name="Bowman C.A."/>
            <person name="Russell D.A."/>
            <person name="Pope W.H."/>
            <person name="Jacobs-Sera D."/>
            <person name="Hendrix R.W."/>
            <person name="Hatfull G.F."/>
        </authorList>
    </citation>
    <scope>NUCLEOTIDE SEQUENCE</scope>
</reference>
<evidence type="ECO:0000259" key="9">
    <source>
        <dbReference type="PROSITE" id="PS50850"/>
    </source>
</evidence>
<dbReference type="GO" id="GO:0042910">
    <property type="term" value="F:xenobiotic transmembrane transporter activity"/>
    <property type="evidence" value="ECO:0007669"/>
    <property type="project" value="InterPro"/>
</dbReference>
<dbReference type="PROSITE" id="PS00216">
    <property type="entry name" value="SUGAR_TRANSPORT_1"/>
    <property type="match status" value="1"/>
</dbReference>
<dbReference type="SUPFAM" id="SSF103473">
    <property type="entry name" value="MFS general substrate transporter"/>
    <property type="match status" value="1"/>
</dbReference>
<dbReference type="GO" id="GO:1990961">
    <property type="term" value="P:xenobiotic detoxification by transmembrane export across the plasma membrane"/>
    <property type="evidence" value="ECO:0007669"/>
    <property type="project" value="InterPro"/>
</dbReference>
<feature type="transmembrane region" description="Helical" evidence="8">
    <location>
        <begin position="64"/>
        <end position="83"/>
    </location>
</feature>
<feature type="transmembrane region" description="Helical" evidence="8">
    <location>
        <begin position="361"/>
        <end position="380"/>
    </location>
</feature>
<dbReference type="InterPro" id="IPR001958">
    <property type="entry name" value="Tet-R_TetA/multi-R_MdtG-like"/>
</dbReference>
<dbReference type="InterPro" id="IPR005829">
    <property type="entry name" value="Sugar_transporter_CS"/>
</dbReference>
<feature type="transmembrane region" description="Helical" evidence="8">
    <location>
        <begin position="153"/>
        <end position="177"/>
    </location>
</feature>
<dbReference type="InterPro" id="IPR004812">
    <property type="entry name" value="Efflux_drug-R_Bcr/CmlA"/>
</dbReference>